<feature type="region of interest" description="Disordered" evidence="1">
    <location>
        <begin position="86"/>
        <end position="110"/>
    </location>
</feature>
<gene>
    <name evidence="2" type="ORF">HBR001_LOCUS9172</name>
</gene>
<dbReference type="EMBL" id="CANTFL010001477">
    <property type="protein sequence ID" value="CAI5742816.1"/>
    <property type="molecule type" value="Genomic_DNA"/>
</dbReference>
<keyword evidence="3" id="KW-1185">Reference proteome</keyword>
<accession>A0AAV0V0S8</accession>
<protein>
    <recommendedName>
        <fullName evidence="4">RxLR effector candidate protein</fullName>
    </recommendedName>
</protein>
<dbReference type="AlphaFoldDB" id="A0AAV0V0S8"/>
<dbReference type="Proteomes" id="UP001162031">
    <property type="component" value="Unassembled WGS sequence"/>
</dbReference>
<evidence type="ECO:0000313" key="2">
    <source>
        <dbReference type="EMBL" id="CAI5742816.1"/>
    </source>
</evidence>
<sequence length="110" mass="12193">MSWQGLHDIFGTTPCDRMMMEEVLELLRAGSPCGECEVPSPAASDDCDDVHDDRVMLKKDHLASVEVAMESRTDEVMERVTCEEGKYAEKQELEPSTAAPDHAGPTRHAM</sequence>
<reference evidence="2" key="1">
    <citation type="submission" date="2022-12" db="EMBL/GenBank/DDBJ databases">
        <authorList>
            <person name="Webb A."/>
        </authorList>
    </citation>
    <scope>NUCLEOTIDE SEQUENCE</scope>
    <source>
        <strain evidence="2">Hp1</strain>
    </source>
</reference>
<evidence type="ECO:0008006" key="4">
    <source>
        <dbReference type="Google" id="ProtNLM"/>
    </source>
</evidence>
<evidence type="ECO:0000256" key="1">
    <source>
        <dbReference type="SAM" id="MobiDB-lite"/>
    </source>
</evidence>
<proteinExistence type="predicted"/>
<evidence type="ECO:0000313" key="3">
    <source>
        <dbReference type="Proteomes" id="UP001162031"/>
    </source>
</evidence>
<comment type="caution">
    <text evidence="2">The sequence shown here is derived from an EMBL/GenBank/DDBJ whole genome shotgun (WGS) entry which is preliminary data.</text>
</comment>
<name>A0AAV0V0S8_HYABA</name>
<organism evidence="2 3">
    <name type="scientific">Hyaloperonospora brassicae</name>
    <name type="common">Brassica downy mildew</name>
    <name type="synonym">Peronospora brassicae</name>
    <dbReference type="NCBI Taxonomy" id="162125"/>
    <lineage>
        <taxon>Eukaryota</taxon>
        <taxon>Sar</taxon>
        <taxon>Stramenopiles</taxon>
        <taxon>Oomycota</taxon>
        <taxon>Peronosporomycetes</taxon>
        <taxon>Peronosporales</taxon>
        <taxon>Peronosporaceae</taxon>
        <taxon>Hyaloperonospora</taxon>
    </lineage>
</organism>